<evidence type="ECO:0000313" key="3">
    <source>
        <dbReference type="EMBL" id="PNX78709.1"/>
    </source>
</evidence>
<reference evidence="3 4" key="1">
    <citation type="journal article" date="2014" name="Am. J. Bot.">
        <title>Genome assembly and annotation for red clover (Trifolium pratense; Fabaceae).</title>
        <authorList>
            <person name="Istvanek J."/>
            <person name="Jaros M."/>
            <person name="Krenek A."/>
            <person name="Repkova J."/>
        </authorList>
    </citation>
    <scope>NUCLEOTIDE SEQUENCE [LARGE SCALE GENOMIC DNA]</scope>
    <source>
        <strain evidence="4">cv. Tatra</strain>
        <tissue evidence="3">Young leaves</tissue>
    </source>
</reference>
<dbReference type="PANTHER" id="PTHR31973">
    <property type="entry name" value="POLYPROTEIN, PUTATIVE-RELATED"/>
    <property type="match status" value="1"/>
</dbReference>
<feature type="region of interest" description="Disordered" evidence="1">
    <location>
        <begin position="122"/>
        <end position="236"/>
    </location>
</feature>
<feature type="domain" description="Transposase MuDR plant" evidence="2">
    <location>
        <begin position="267"/>
        <end position="326"/>
    </location>
</feature>
<dbReference type="PANTHER" id="PTHR31973:SF196">
    <property type="entry name" value="SWIM-TYPE DOMAIN-CONTAINING PROTEIN"/>
    <property type="match status" value="1"/>
</dbReference>
<feature type="compositionally biased region" description="Acidic residues" evidence="1">
    <location>
        <begin position="178"/>
        <end position="190"/>
    </location>
</feature>
<dbReference type="Pfam" id="PF03108">
    <property type="entry name" value="DBD_Tnp_Mut"/>
    <property type="match status" value="1"/>
</dbReference>
<gene>
    <name evidence="3" type="ORF">L195_g034687</name>
</gene>
<comment type="caution">
    <text evidence="3">The sequence shown here is derived from an EMBL/GenBank/DDBJ whole genome shotgun (WGS) entry which is preliminary data.</text>
</comment>
<evidence type="ECO:0000313" key="4">
    <source>
        <dbReference type="Proteomes" id="UP000236291"/>
    </source>
</evidence>
<sequence length="456" mass="52385">MLAPDGTSFFAELNITDDEDVKYMFNIHSQFNLRTIELYVTFQNPPFTTPHIQPHDTSMYIEPYQTSQHPPTSTDYAPVTHSQQWLPYDQPQNSFHHSQQLSIDLNAPLSQSQSEPWSYDLNEQLPLPESQPWTYGNTPLPQSQPWWSSNAPLPHSQSQPSHPSTSTHVPTHDAPTHDDDDGDDDDEERPDEVPNYPEDLGELSDGDIAEVFDNNNDDNNDDDDDDDDADAYNPPGHIQNLDNALIDQPSQVLLHDNRTLPVNTGIHKGMVFYTKKECVEAIKTWHIKQSRHYSIDKSDTSRYVIKCDKPPCDFFLRAALSKKTDLWGIATIGNSHTCVSAGMSQDHRRLDTDLICSNILPMLRDNLALSVKFIIGHIRDKFNYTITYRKAWNAKNKAIEQIYGNWVQSYRDLPQWLIVMEKWIPGTIIRFETSPTPIQGQVFFERLFWAFKPCIQ</sequence>
<dbReference type="STRING" id="57577.A0A2K3LJP5"/>
<feature type="compositionally biased region" description="Polar residues" evidence="1">
    <location>
        <begin position="131"/>
        <end position="151"/>
    </location>
</feature>
<evidence type="ECO:0000259" key="2">
    <source>
        <dbReference type="Pfam" id="PF03108"/>
    </source>
</evidence>
<dbReference type="Proteomes" id="UP000236291">
    <property type="component" value="Unassembled WGS sequence"/>
</dbReference>
<accession>A0A2K3LJP5</accession>
<evidence type="ECO:0000256" key="1">
    <source>
        <dbReference type="SAM" id="MobiDB-lite"/>
    </source>
</evidence>
<dbReference type="InterPro" id="IPR004332">
    <property type="entry name" value="Transposase_MuDR"/>
</dbReference>
<protein>
    <recommendedName>
        <fullName evidence="2">Transposase MuDR plant domain-containing protein</fullName>
    </recommendedName>
</protein>
<organism evidence="3 4">
    <name type="scientific">Trifolium pratense</name>
    <name type="common">Red clover</name>
    <dbReference type="NCBI Taxonomy" id="57577"/>
    <lineage>
        <taxon>Eukaryota</taxon>
        <taxon>Viridiplantae</taxon>
        <taxon>Streptophyta</taxon>
        <taxon>Embryophyta</taxon>
        <taxon>Tracheophyta</taxon>
        <taxon>Spermatophyta</taxon>
        <taxon>Magnoliopsida</taxon>
        <taxon>eudicotyledons</taxon>
        <taxon>Gunneridae</taxon>
        <taxon>Pentapetalae</taxon>
        <taxon>rosids</taxon>
        <taxon>fabids</taxon>
        <taxon>Fabales</taxon>
        <taxon>Fabaceae</taxon>
        <taxon>Papilionoideae</taxon>
        <taxon>50 kb inversion clade</taxon>
        <taxon>NPAAA clade</taxon>
        <taxon>Hologalegina</taxon>
        <taxon>IRL clade</taxon>
        <taxon>Trifolieae</taxon>
        <taxon>Trifolium</taxon>
    </lineage>
</organism>
<dbReference type="AlphaFoldDB" id="A0A2K3LJP5"/>
<feature type="non-terminal residue" evidence="3">
    <location>
        <position position="456"/>
    </location>
</feature>
<dbReference type="EMBL" id="ASHM01034583">
    <property type="protein sequence ID" value="PNX78709.1"/>
    <property type="molecule type" value="Genomic_DNA"/>
</dbReference>
<reference evidence="3 4" key="2">
    <citation type="journal article" date="2017" name="Front. Plant Sci.">
        <title>Gene Classification and Mining of Molecular Markers Useful in Red Clover (Trifolium pratense) Breeding.</title>
        <authorList>
            <person name="Istvanek J."/>
            <person name="Dluhosova J."/>
            <person name="Dluhos P."/>
            <person name="Patkova L."/>
            <person name="Nedelnik J."/>
            <person name="Repkova J."/>
        </authorList>
    </citation>
    <scope>NUCLEOTIDE SEQUENCE [LARGE SCALE GENOMIC DNA]</scope>
    <source>
        <strain evidence="4">cv. Tatra</strain>
        <tissue evidence="3">Young leaves</tissue>
    </source>
</reference>
<proteinExistence type="predicted"/>
<name>A0A2K3LJP5_TRIPR</name>
<feature type="compositionally biased region" description="Acidic residues" evidence="1">
    <location>
        <begin position="199"/>
        <end position="230"/>
    </location>
</feature>
<feature type="compositionally biased region" description="Low complexity" evidence="1">
    <location>
        <begin position="154"/>
        <end position="169"/>
    </location>
</feature>